<name>A0A8J8P674_HALGN</name>
<dbReference type="EMBL" id="RRYP01000920">
    <property type="protein sequence ID" value="TNV86664.1"/>
    <property type="molecule type" value="Genomic_DNA"/>
</dbReference>
<gene>
    <name evidence="2" type="ORF">FGO68_gene3821</name>
</gene>
<reference evidence="2" key="1">
    <citation type="submission" date="2019-06" db="EMBL/GenBank/DDBJ databases">
        <authorList>
            <person name="Zheng W."/>
        </authorList>
    </citation>
    <scope>NUCLEOTIDE SEQUENCE</scope>
    <source>
        <strain evidence="2">QDHG01</strain>
    </source>
</reference>
<evidence type="ECO:0000313" key="3">
    <source>
        <dbReference type="Proteomes" id="UP000785679"/>
    </source>
</evidence>
<protein>
    <submittedName>
        <fullName evidence="2">Uncharacterized protein</fullName>
    </submittedName>
</protein>
<sequence>MKVFKDWQELIRHALLNYSFAMLSIVLITATQSESLIDLIEIDSILLNLALLIAMLKKIGCRAIEE</sequence>
<accession>A0A8J8P674</accession>
<feature type="transmembrane region" description="Helical" evidence="1">
    <location>
        <begin position="12"/>
        <end position="30"/>
    </location>
</feature>
<feature type="transmembrane region" description="Helical" evidence="1">
    <location>
        <begin position="36"/>
        <end position="56"/>
    </location>
</feature>
<keyword evidence="1" id="KW-1133">Transmembrane helix</keyword>
<keyword evidence="1" id="KW-0812">Transmembrane</keyword>
<keyword evidence="3" id="KW-1185">Reference proteome</keyword>
<comment type="caution">
    <text evidence="2">The sequence shown here is derived from an EMBL/GenBank/DDBJ whole genome shotgun (WGS) entry which is preliminary data.</text>
</comment>
<organism evidence="2 3">
    <name type="scientific">Halteria grandinella</name>
    <dbReference type="NCBI Taxonomy" id="5974"/>
    <lineage>
        <taxon>Eukaryota</taxon>
        <taxon>Sar</taxon>
        <taxon>Alveolata</taxon>
        <taxon>Ciliophora</taxon>
        <taxon>Intramacronucleata</taxon>
        <taxon>Spirotrichea</taxon>
        <taxon>Stichotrichia</taxon>
        <taxon>Sporadotrichida</taxon>
        <taxon>Halteriidae</taxon>
        <taxon>Halteria</taxon>
    </lineage>
</organism>
<proteinExistence type="predicted"/>
<dbReference type="AlphaFoldDB" id="A0A8J8P674"/>
<dbReference type="Proteomes" id="UP000785679">
    <property type="component" value="Unassembled WGS sequence"/>
</dbReference>
<keyword evidence="1" id="KW-0472">Membrane</keyword>
<evidence type="ECO:0000256" key="1">
    <source>
        <dbReference type="SAM" id="Phobius"/>
    </source>
</evidence>
<evidence type="ECO:0000313" key="2">
    <source>
        <dbReference type="EMBL" id="TNV86664.1"/>
    </source>
</evidence>